<organism evidence="2 3">
    <name type="scientific">Aliidongia dinghuensis</name>
    <dbReference type="NCBI Taxonomy" id="1867774"/>
    <lineage>
        <taxon>Bacteria</taxon>
        <taxon>Pseudomonadati</taxon>
        <taxon>Pseudomonadota</taxon>
        <taxon>Alphaproteobacteria</taxon>
        <taxon>Rhodospirillales</taxon>
        <taxon>Dongiaceae</taxon>
        <taxon>Aliidongia</taxon>
    </lineage>
</organism>
<reference evidence="2" key="2">
    <citation type="submission" date="2020-09" db="EMBL/GenBank/DDBJ databases">
        <authorList>
            <person name="Sun Q."/>
            <person name="Zhou Y."/>
        </authorList>
    </citation>
    <scope>NUCLEOTIDE SEQUENCE</scope>
    <source>
        <strain evidence="2">CGMCC 1.15725</strain>
    </source>
</reference>
<dbReference type="InterPro" id="IPR003772">
    <property type="entry name" value="YceD"/>
</dbReference>
<protein>
    <submittedName>
        <fullName evidence="2">Metal-binding protein</fullName>
    </submittedName>
</protein>
<evidence type="ECO:0000256" key="1">
    <source>
        <dbReference type="SAM" id="MobiDB-lite"/>
    </source>
</evidence>
<dbReference type="RefSeq" id="WP_189048676.1">
    <property type="nucleotide sequence ID" value="NZ_BMJQ01000010.1"/>
</dbReference>
<proteinExistence type="predicted"/>
<gene>
    <name evidence="2" type="ORF">GCM10011611_38170</name>
</gene>
<reference evidence="2" key="1">
    <citation type="journal article" date="2014" name="Int. J. Syst. Evol. Microbiol.">
        <title>Complete genome sequence of Corynebacterium casei LMG S-19264T (=DSM 44701T), isolated from a smear-ripened cheese.</title>
        <authorList>
            <consortium name="US DOE Joint Genome Institute (JGI-PGF)"/>
            <person name="Walter F."/>
            <person name="Albersmeier A."/>
            <person name="Kalinowski J."/>
            <person name="Ruckert C."/>
        </authorList>
    </citation>
    <scope>NUCLEOTIDE SEQUENCE</scope>
    <source>
        <strain evidence="2">CGMCC 1.15725</strain>
    </source>
</reference>
<dbReference type="Pfam" id="PF02620">
    <property type="entry name" value="YceD"/>
    <property type="match status" value="1"/>
</dbReference>
<accession>A0A8J2YXE7</accession>
<evidence type="ECO:0000313" key="3">
    <source>
        <dbReference type="Proteomes" id="UP000646365"/>
    </source>
</evidence>
<name>A0A8J2YXE7_9PROT</name>
<feature type="region of interest" description="Disordered" evidence="1">
    <location>
        <begin position="151"/>
        <end position="183"/>
    </location>
</feature>
<evidence type="ECO:0000313" key="2">
    <source>
        <dbReference type="EMBL" id="GGF28482.1"/>
    </source>
</evidence>
<dbReference type="Proteomes" id="UP000646365">
    <property type="component" value="Unassembled WGS sequence"/>
</dbReference>
<dbReference type="AlphaFoldDB" id="A0A8J2YXE7"/>
<comment type="caution">
    <text evidence="2">The sequence shown here is derived from an EMBL/GenBank/DDBJ whole genome shotgun (WGS) entry which is preliminary data.</text>
</comment>
<keyword evidence="3" id="KW-1185">Reference proteome</keyword>
<dbReference type="EMBL" id="BMJQ01000010">
    <property type="protein sequence ID" value="GGF28482.1"/>
    <property type="molecule type" value="Genomic_DNA"/>
</dbReference>
<sequence length="193" mass="20604">MPAADHPPSSPESAPEFSHLVSTARLGTKSATYRLAANAAERAALAQRFDLISLDRFEATVTLKREAGEAIRLEGEIAADLVQACVVTNEPVPGRVVDRFTLIYRADIDEATADQMALDNPEDEIIEPLIGDSIDIGEAVAQQLSVAMDPYPRSVGAQSSVPSAEAMDEDDEPGASTGRRNPFDVLAALKKQS</sequence>